<dbReference type="InterPro" id="IPR007658">
    <property type="entry name" value="DUF594"/>
</dbReference>
<dbReference type="InterPro" id="IPR025315">
    <property type="entry name" value="DUF4220"/>
</dbReference>
<feature type="transmembrane region" description="Helical" evidence="1">
    <location>
        <begin position="41"/>
        <end position="61"/>
    </location>
</feature>
<keyword evidence="4" id="KW-1185">Reference proteome</keyword>
<keyword evidence="1" id="KW-0472">Membrane</keyword>
<dbReference type="PROSITE" id="PS51257">
    <property type="entry name" value="PROKAR_LIPOPROTEIN"/>
    <property type="match status" value="1"/>
</dbReference>
<dbReference type="Pfam" id="PF13968">
    <property type="entry name" value="DUF4220"/>
    <property type="match status" value="1"/>
</dbReference>
<evidence type="ECO:0000313" key="3">
    <source>
        <dbReference type="EMBL" id="CAL4994921.1"/>
    </source>
</evidence>
<dbReference type="AlphaFoldDB" id="A0ABC9B7B1"/>
<dbReference type="Proteomes" id="UP001497457">
    <property type="component" value="Chromosome 24b"/>
</dbReference>
<gene>
    <name evidence="3" type="ORF">URODEC1_LOCUS62130</name>
</gene>
<feature type="transmembrane region" description="Helical" evidence="1">
    <location>
        <begin position="299"/>
        <end position="331"/>
    </location>
</feature>
<feature type="transmembrane region" description="Helical" evidence="1">
    <location>
        <begin position="133"/>
        <end position="150"/>
    </location>
</feature>
<keyword evidence="1" id="KW-1133">Transmembrane helix</keyword>
<organism evidence="3 4">
    <name type="scientific">Urochloa decumbens</name>
    <dbReference type="NCBI Taxonomy" id="240449"/>
    <lineage>
        <taxon>Eukaryota</taxon>
        <taxon>Viridiplantae</taxon>
        <taxon>Streptophyta</taxon>
        <taxon>Embryophyta</taxon>
        <taxon>Tracheophyta</taxon>
        <taxon>Spermatophyta</taxon>
        <taxon>Magnoliopsida</taxon>
        <taxon>Liliopsida</taxon>
        <taxon>Poales</taxon>
        <taxon>Poaceae</taxon>
        <taxon>PACMAD clade</taxon>
        <taxon>Panicoideae</taxon>
        <taxon>Panicodae</taxon>
        <taxon>Paniceae</taxon>
        <taxon>Melinidinae</taxon>
        <taxon>Urochloa</taxon>
    </lineage>
</organism>
<accession>A0ABC9B7B1</accession>
<evidence type="ECO:0000313" key="4">
    <source>
        <dbReference type="Proteomes" id="UP001497457"/>
    </source>
</evidence>
<feature type="transmembrane region" description="Helical" evidence="1">
    <location>
        <begin position="12"/>
        <end position="29"/>
    </location>
</feature>
<dbReference type="EMBL" id="OZ075134">
    <property type="protein sequence ID" value="CAL4994921.1"/>
    <property type="molecule type" value="Genomic_DNA"/>
</dbReference>
<keyword evidence="1" id="KW-0812">Transmembrane</keyword>
<evidence type="ECO:0000259" key="2">
    <source>
        <dbReference type="Pfam" id="PF13968"/>
    </source>
</evidence>
<proteinExistence type="predicted"/>
<feature type="transmembrane region" description="Helical" evidence="1">
    <location>
        <begin position="267"/>
        <end position="287"/>
    </location>
</feature>
<dbReference type="PANTHER" id="PTHR31325">
    <property type="entry name" value="OS01G0798800 PROTEIN-RELATED"/>
    <property type="match status" value="1"/>
</dbReference>
<name>A0ABC9B7B1_9POAL</name>
<feature type="transmembrane region" description="Helical" evidence="1">
    <location>
        <begin position="107"/>
        <end position="127"/>
    </location>
</feature>
<sequence length="650" mass="73697">MGSLLQRFNEWEIQLLVLLSFVLQIFLFFTGCLRRQRGAKFLTATIWVAYLVADLVAVYALGLLSKQEANAVTENQKPLAFFWAPFLLIHLGGQDTITAFSLEDNSLWLRHLLNLIVQVVLALYVFWRSTGWRNVQLLVPGIFMFIAGIIKYGERTMALMYGNLQNIGTGYNSEESNKFTHQELDQEDSYSSIVCFSLDSAPIVRHLFAGFTLSQIPNGFRAETWMSYARSDEVQLAKLSKLVDIELGIMYCDVYTKAAVLRTRHGIVLRCTSQVAAMVALVLFIVVNKKQRYYSRADIAITYTLFVGSLFLEVCAMFMMVMVSPWTWAWLKANKFSDRLIRVSWTLVSSKIIGWPEEKPLWSNNMGQYNFLSYVGCEEEKPSSPLERVIRKMAKAVGKLFWLSKLLDTKYEQVDKDIRESFVQEIKAILQSPFGGSTSGVKKQEWQHLGRFLHTLARELSDNFSAVIIRLHISTIIHLSEVSSVDVETAGLVDVCRKLSNYMMYLLVTHPAMLQVTATSAESVLEGFGNKFTAMMTGGGSGKQNVILQHLKEFLLEEASALSLPEPCKETLEEMRDMWVRIIMYAAGHSRPETHAAQLARGGEFLTFIWLLMAHKNLGSSVTFPVDLISPPTTFGPLTDVRFYAFDFRS</sequence>
<protein>
    <recommendedName>
        <fullName evidence="2">DUF4220 domain-containing protein</fullName>
    </recommendedName>
</protein>
<dbReference type="Pfam" id="PF04578">
    <property type="entry name" value="DUF594"/>
    <property type="match status" value="1"/>
</dbReference>
<feature type="domain" description="DUF4220" evidence="2">
    <location>
        <begin position="47"/>
        <end position="374"/>
    </location>
</feature>
<reference evidence="3" key="1">
    <citation type="submission" date="2024-10" db="EMBL/GenBank/DDBJ databases">
        <authorList>
            <person name="Ryan C."/>
        </authorList>
    </citation>
    <scope>NUCLEOTIDE SEQUENCE [LARGE SCALE GENOMIC DNA]</scope>
</reference>
<evidence type="ECO:0000256" key="1">
    <source>
        <dbReference type="SAM" id="Phobius"/>
    </source>
</evidence>